<dbReference type="STRING" id="1841610.A6X21_01050"/>
<name>A0A1C3E4P3_9PLAN</name>
<dbReference type="Proteomes" id="UP000094828">
    <property type="component" value="Unassembled WGS sequence"/>
</dbReference>
<comment type="caution">
    <text evidence="2">The sequence shown here is derived from an EMBL/GenBank/DDBJ whole genome shotgun (WGS) entry which is preliminary data.</text>
</comment>
<feature type="transmembrane region" description="Helical" evidence="1">
    <location>
        <begin position="44"/>
        <end position="77"/>
    </location>
</feature>
<proteinExistence type="predicted"/>
<feature type="transmembrane region" description="Helical" evidence="1">
    <location>
        <begin position="113"/>
        <end position="136"/>
    </location>
</feature>
<accession>A0A1C3E4P3</accession>
<evidence type="ECO:0000313" key="2">
    <source>
        <dbReference type="EMBL" id="ODA28225.1"/>
    </source>
</evidence>
<dbReference type="RefSeq" id="WP_068852471.1">
    <property type="nucleotide sequence ID" value="NZ_LYDR01000154.1"/>
</dbReference>
<feature type="transmembrane region" description="Helical" evidence="1">
    <location>
        <begin position="89"/>
        <end position="107"/>
    </location>
</feature>
<keyword evidence="3" id="KW-1185">Reference proteome</keyword>
<protein>
    <submittedName>
        <fullName evidence="2">Uncharacterized protein</fullName>
    </submittedName>
</protein>
<gene>
    <name evidence="2" type="ORF">A6X21_01050</name>
</gene>
<feature type="transmembrane region" description="Helical" evidence="1">
    <location>
        <begin position="148"/>
        <end position="169"/>
    </location>
</feature>
<keyword evidence="1" id="KW-0812">Transmembrane</keyword>
<dbReference type="AlphaFoldDB" id="A0A1C3E4P3"/>
<evidence type="ECO:0000313" key="3">
    <source>
        <dbReference type="Proteomes" id="UP000094828"/>
    </source>
</evidence>
<reference evidence="2 3" key="1">
    <citation type="submission" date="2016-05" db="EMBL/GenBank/DDBJ databases">
        <title>Genomic and physiological characterization of Planctopirus sp. isolated from fresh water lake.</title>
        <authorList>
            <person name="Subhash Y."/>
            <person name="Ramana C."/>
        </authorList>
    </citation>
    <scope>NUCLEOTIDE SEQUENCE [LARGE SCALE GENOMIC DNA]</scope>
    <source>
        <strain evidence="2 3">JC280</strain>
    </source>
</reference>
<organism evidence="2 3">
    <name type="scientific">Planctopirus hydrillae</name>
    <dbReference type="NCBI Taxonomy" id="1841610"/>
    <lineage>
        <taxon>Bacteria</taxon>
        <taxon>Pseudomonadati</taxon>
        <taxon>Planctomycetota</taxon>
        <taxon>Planctomycetia</taxon>
        <taxon>Planctomycetales</taxon>
        <taxon>Planctomycetaceae</taxon>
        <taxon>Planctopirus</taxon>
    </lineage>
</organism>
<evidence type="ECO:0000256" key="1">
    <source>
        <dbReference type="SAM" id="Phobius"/>
    </source>
</evidence>
<dbReference type="OrthoDB" id="213450at2"/>
<keyword evidence="1" id="KW-1133">Transmembrane helix</keyword>
<keyword evidence="1" id="KW-0472">Membrane</keyword>
<sequence>MKRLLSFAALLCVAYLIPCLMSLTPAHGEQASVLPMAQNLSQGFILPALGLGVMVLLGRCGLPASAPLLAAACMGLLLDGLSDSNRMGLQTITCTLLMAGLLWWHSALVNQPWQWIVSLPFVTALGSTTSFISLNFPAGWITQVVTEVSVVTIVVIAGTTIMRLPQIYFAPAPREAFSLSNRWNRLTPD</sequence>
<dbReference type="EMBL" id="LYDR01000154">
    <property type="protein sequence ID" value="ODA28225.1"/>
    <property type="molecule type" value="Genomic_DNA"/>
</dbReference>